<proteinExistence type="inferred from homology"/>
<dbReference type="InterPro" id="IPR015615">
    <property type="entry name" value="TGF-beta-rel"/>
</dbReference>
<protein>
    <recommendedName>
        <fullName evidence="8">TGF-beta family profile domain-containing protein</fullName>
    </recommendedName>
</protein>
<dbReference type="InterPro" id="IPR017948">
    <property type="entry name" value="TGFb_CS"/>
</dbReference>
<feature type="region of interest" description="Disordered" evidence="7">
    <location>
        <begin position="206"/>
        <end position="226"/>
    </location>
</feature>
<dbReference type="Pfam" id="PF00688">
    <property type="entry name" value="TGFb_propeptide"/>
    <property type="match status" value="1"/>
</dbReference>
<evidence type="ECO:0000256" key="5">
    <source>
        <dbReference type="ARBA" id="ARBA00023157"/>
    </source>
</evidence>
<evidence type="ECO:0000256" key="4">
    <source>
        <dbReference type="ARBA" id="ARBA00023030"/>
    </source>
</evidence>
<sequence length="775" mass="89291">MLIESKPNFPANYQNAPKRCNLYKCVTFTRGTKNGPLTCRHMRQRHLCRNKTTCSRWILYHYYFCHSTNIVGARYNNRISTSSTNQIRSKLAIVHTFPTKFLKFSLYNLTQVWLVIIFLFPILTLQANGQAIFGPTSNSNSNVYANPHALQEFRQQDSLEIGYNYTSMQLQTLNDGIQIRLTNQQLQSTGTQTKRNNIKRSIYISSQKNSIQSSERGRREGGGVSSFNASSNKYSLIILSHPEAQSTHVNISVMDVEKNNSIPIKNIRKRYIRNAGQEADSHNYKKNYNNKSPNGNRIDESKLKRLVMNGLGLKKLPDMRKVNISQVEYSRKYVEYLDRLKTNHVRGVSYLSDEPVASSPLTDLHILSIVTKSFNDISQNRRRHKRSVKNLAVLRQTKKGRSNEKIHFDQRDKTNILLHFPLTNVNDANFHHDKIDEANVRLMLLYSSALATNTRKFQATATGQRKFNRNVGNDSSMKNKNKNCNAGDGDVIDFNVEQRNESKSRGRAHFRKLNLKVYQLLSSSRRRLLASRKIEFENMRYEETRTQWLEFDVTKAVRGWLNKSHENLGIEIQCDRCRSIGARILSDVNPFAPLTSASAKSAAPDSDRFHLMPVLNIIGHGDTQSHRAGDLEVGVQHLVLTNNKSDTYFHHRSDQDMGWRREKWNNSCYKVHQRCCRHQLDVVFKDIKGFEFILQPKMFDAGYCHGRCPPRHNPAHHHALLQSLIWQQDSSRAPRPCCAPSKLKVLEILHVDEEHTDKLKISTWSDMQVLECACS</sequence>
<dbReference type="SMART" id="SM00204">
    <property type="entry name" value="TGFB"/>
    <property type="match status" value="1"/>
</dbReference>
<evidence type="ECO:0000256" key="1">
    <source>
        <dbReference type="ARBA" id="ARBA00004613"/>
    </source>
</evidence>
<reference evidence="9 10" key="1">
    <citation type="submission" date="2024-02" db="EMBL/GenBank/DDBJ databases">
        <title>A chromosome-level genome assembly of Drosophila madeirensis, a fruit fly species endemic to Madeira island.</title>
        <authorList>
            <person name="Tomihara K."/>
            <person name="Llopart A."/>
            <person name="Yamamoto D."/>
        </authorList>
    </citation>
    <scope>NUCLEOTIDE SEQUENCE [LARGE SCALE GENOMIC DNA]</scope>
    <source>
        <strain evidence="9 10">RF1</strain>
    </source>
</reference>
<dbReference type="GO" id="GO:0005125">
    <property type="term" value="F:cytokine activity"/>
    <property type="evidence" value="ECO:0007669"/>
    <property type="project" value="TreeGrafter"/>
</dbReference>
<dbReference type="Gene3D" id="2.10.90.10">
    <property type="entry name" value="Cystine-knot cytokines"/>
    <property type="match status" value="1"/>
</dbReference>
<dbReference type="GO" id="GO:0008083">
    <property type="term" value="F:growth factor activity"/>
    <property type="evidence" value="ECO:0007669"/>
    <property type="project" value="UniProtKB-KW"/>
</dbReference>
<keyword evidence="5" id="KW-1015">Disulfide bond</keyword>
<comment type="subcellular location">
    <subcellularLocation>
        <location evidence="1">Secreted</location>
    </subcellularLocation>
</comment>
<dbReference type="PROSITE" id="PS00250">
    <property type="entry name" value="TGF_BETA_1"/>
    <property type="match status" value="1"/>
</dbReference>
<dbReference type="FunFam" id="2.10.90.10:FF:000058">
    <property type="entry name" value="Maverick"/>
    <property type="match status" value="1"/>
</dbReference>
<evidence type="ECO:0000256" key="3">
    <source>
        <dbReference type="ARBA" id="ARBA00022525"/>
    </source>
</evidence>
<evidence type="ECO:0000256" key="2">
    <source>
        <dbReference type="ARBA" id="ARBA00006656"/>
    </source>
</evidence>
<keyword evidence="10" id="KW-1185">Reference proteome</keyword>
<organism evidence="9 10">
    <name type="scientific">Drosophila madeirensis</name>
    <name type="common">Fruit fly</name>
    <dbReference type="NCBI Taxonomy" id="30013"/>
    <lineage>
        <taxon>Eukaryota</taxon>
        <taxon>Metazoa</taxon>
        <taxon>Ecdysozoa</taxon>
        <taxon>Arthropoda</taxon>
        <taxon>Hexapoda</taxon>
        <taxon>Insecta</taxon>
        <taxon>Pterygota</taxon>
        <taxon>Neoptera</taxon>
        <taxon>Endopterygota</taxon>
        <taxon>Diptera</taxon>
        <taxon>Brachycera</taxon>
        <taxon>Muscomorpha</taxon>
        <taxon>Ephydroidea</taxon>
        <taxon>Drosophilidae</taxon>
        <taxon>Drosophila</taxon>
        <taxon>Sophophora</taxon>
    </lineage>
</organism>
<accession>A0AAU9GFA4</accession>
<evidence type="ECO:0000256" key="6">
    <source>
        <dbReference type="RuleBase" id="RU000354"/>
    </source>
</evidence>
<dbReference type="Proteomes" id="UP001500889">
    <property type="component" value="Chromosome dot"/>
</dbReference>
<evidence type="ECO:0000259" key="8">
    <source>
        <dbReference type="PROSITE" id="PS51362"/>
    </source>
</evidence>
<evidence type="ECO:0000313" key="9">
    <source>
        <dbReference type="EMBL" id="BFG06733.1"/>
    </source>
</evidence>
<keyword evidence="4 6" id="KW-0339">Growth factor</keyword>
<dbReference type="SUPFAM" id="SSF57501">
    <property type="entry name" value="Cystine-knot cytokines"/>
    <property type="match status" value="1"/>
</dbReference>
<dbReference type="InterPro" id="IPR001839">
    <property type="entry name" value="TGF-b_C"/>
</dbReference>
<dbReference type="InterPro" id="IPR029034">
    <property type="entry name" value="Cystine-knot_cytokine"/>
</dbReference>
<evidence type="ECO:0000313" key="10">
    <source>
        <dbReference type="Proteomes" id="UP001500889"/>
    </source>
</evidence>
<dbReference type="Gene3D" id="2.60.120.970">
    <property type="match status" value="1"/>
</dbReference>
<dbReference type="GO" id="GO:0005615">
    <property type="term" value="C:extracellular space"/>
    <property type="evidence" value="ECO:0007669"/>
    <property type="project" value="TreeGrafter"/>
</dbReference>
<dbReference type="Pfam" id="PF00019">
    <property type="entry name" value="TGF_beta"/>
    <property type="match status" value="1"/>
</dbReference>
<evidence type="ECO:0000256" key="7">
    <source>
        <dbReference type="SAM" id="MobiDB-lite"/>
    </source>
</evidence>
<dbReference type="PROSITE" id="PS51362">
    <property type="entry name" value="TGF_BETA_2"/>
    <property type="match status" value="1"/>
</dbReference>
<dbReference type="PANTHER" id="PTHR11848:SF119">
    <property type="entry name" value="TGF-BETA FAMILY PROFILE DOMAIN-CONTAINING PROTEIN"/>
    <property type="match status" value="1"/>
</dbReference>
<keyword evidence="3" id="KW-0964">Secreted</keyword>
<dbReference type="CDD" id="cd13755">
    <property type="entry name" value="TGF_beta_maverick"/>
    <property type="match status" value="1"/>
</dbReference>
<dbReference type="EMBL" id="AP029268">
    <property type="protein sequence ID" value="BFG06733.1"/>
    <property type="molecule type" value="Genomic_DNA"/>
</dbReference>
<name>A0AAU9GFA4_DROMD</name>
<dbReference type="AlphaFoldDB" id="A0AAU9GFA4"/>
<dbReference type="InterPro" id="IPR001111">
    <property type="entry name" value="TGF-b_propeptide"/>
</dbReference>
<feature type="domain" description="TGF-beta family profile" evidence="8">
    <location>
        <begin position="660"/>
        <end position="775"/>
    </location>
</feature>
<gene>
    <name evidence="9" type="ORF">DMAD_13650</name>
</gene>
<dbReference type="PANTHER" id="PTHR11848">
    <property type="entry name" value="TGF-BETA FAMILY"/>
    <property type="match status" value="1"/>
</dbReference>
<comment type="similarity">
    <text evidence="2 6">Belongs to the TGF-beta family.</text>
</comment>